<evidence type="ECO:0000313" key="2">
    <source>
        <dbReference type="EMBL" id="EMC92079.1"/>
    </source>
</evidence>
<dbReference type="KEGG" id="bcom:BAUCODRAFT_275625"/>
<dbReference type="EMBL" id="KB445562">
    <property type="protein sequence ID" value="EMC92079.1"/>
    <property type="molecule type" value="Genomic_DNA"/>
</dbReference>
<evidence type="ECO:0000313" key="3">
    <source>
        <dbReference type="Proteomes" id="UP000011761"/>
    </source>
</evidence>
<dbReference type="HOGENOM" id="CLU_1660403_0_0_1"/>
<sequence length="159" mass="17403">MSPDPGELSKGLGAHWRLQQLQVEDSGLPSSVTKASVEDHRDGKLGLMDESRARHDTVPSFAHVQRVMEDGPIAHDCDMHALAKDNIPRAQASENELAEQLNDKRDRNGALMAVIRDKNRDLAQKEGVIAEKDGAMKECDRMIANLSRSLAAGGRLELA</sequence>
<dbReference type="Proteomes" id="UP000011761">
    <property type="component" value="Unassembled WGS sequence"/>
</dbReference>
<dbReference type="AlphaFoldDB" id="M2MZH5"/>
<gene>
    <name evidence="2" type="ORF">BAUCODRAFT_275625</name>
</gene>
<proteinExistence type="predicted"/>
<reference evidence="2 3" key="1">
    <citation type="journal article" date="2012" name="PLoS Pathog.">
        <title>Diverse lifestyles and strategies of plant pathogenesis encoded in the genomes of eighteen Dothideomycetes fungi.</title>
        <authorList>
            <person name="Ohm R.A."/>
            <person name="Feau N."/>
            <person name="Henrissat B."/>
            <person name="Schoch C.L."/>
            <person name="Horwitz B.A."/>
            <person name="Barry K.W."/>
            <person name="Condon B.J."/>
            <person name="Copeland A.C."/>
            <person name="Dhillon B."/>
            <person name="Glaser F."/>
            <person name="Hesse C.N."/>
            <person name="Kosti I."/>
            <person name="LaButti K."/>
            <person name="Lindquist E.A."/>
            <person name="Lucas S."/>
            <person name="Salamov A.A."/>
            <person name="Bradshaw R.E."/>
            <person name="Ciuffetti L."/>
            <person name="Hamelin R.C."/>
            <person name="Kema G.H.J."/>
            <person name="Lawrence C."/>
            <person name="Scott J.A."/>
            <person name="Spatafora J.W."/>
            <person name="Turgeon B.G."/>
            <person name="de Wit P.J.G.M."/>
            <person name="Zhong S."/>
            <person name="Goodwin S.B."/>
            <person name="Grigoriev I.V."/>
        </authorList>
    </citation>
    <scope>NUCLEOTIDE SEQUENCE [LARGE SCALE GENOMIC DNA]</scope>
    <source>
        <strain evidence="2 3">UAMH 10762</strain>
    </source>
</reference>
<name>M2MZH5_BAUPA</name>
<dbReference type="GeneID" id="19110593"/>
<protein>
    <submittedName>
        <fullName evidence="2">Uncharacterized protein</fullName>
    </submittedName>
</protein>
<evidence type="ECO:0000256" key="1">
    <source>
        <dbReference type="SAM" id="MobiDB-lite"/>
    </source>
</evidence>
<keyword evidence="3" id="KW-1185">Reference proteome</keyword>
<feature type="region of interest" description="Disordered" evidence="1">
    <location>
        <begin position="23"/>
        <end position="42"/>
    </location>
</feature>
<feature type="compositionally biased region" description="Polar residues" evidence="1">
    <location>
        <begin position="23"/>
        <end position="34"/>
    </location>
</feature>
<organism evidence="2 3">
    <name type="scientific">Baudoinia panamericana (strain UAMH 10762)</name>
    <name type="common">Angels' share fungus</name>
    <name type="synonym">Baudoinia compniacensis (strain UAMH 10762)</name>
    <dbReference type="NCBI Taxonomy" id="717646"/>
    <lineage>
        <taxon>Eukaryota</taxon>
        <taxon>Fungi</taxon>
        <taxon>Dikarya</taxon>
        <taxon>Ascomycota</taxon>
        <taxon>Pezizomycotina</taxon>
        <taxon>Dothideomycetes</taxon>
        <taxon>Dothideomycetidae</taxon>
        <taxon>Mycosphaerellales</taxon>
        <taxon>Teratosphaeriaceae</taxon>
        <taxon>Baudoinia</taxon>
    </lineage>
</organism>
<dbReference type="RefSeq" id="XP_007680582.1">
    <property type="nucleotide sequence ID" value="XM_007682392.1"/>
</dbReference>
<accession>M2MZH5</accession>